<dbReference type="GeneID" id="113465120"/>
<evidence type="ECO:0000313" key="3">
    <source>
        <dbReference type="Proteomes" id="UP000694925"/>
    </source>
</evidence>
<reference evidence="4" key="1">
    <citation type="submission" date="2025-08" db="UniProtKB">
        <authorList>
            <consortium name="RefSeq"/>
        </authorList>
    </citation>
    <scope>IDENTIFICATION</scope>
    <source>
        <tissue evidence="4">Whole body</tissue>
    </source>
</reference>
<evidence type="ECO:0000256" key="2">
    <source>
        <dbReference type="SAM" id="MobiDB-lite"/>
    </source>
</evidence>
<feature type="compositionally biased region" description="Basic and acidic residues" evidence="2">
    <location>
        <begin position="379"/>
        <end position="389"/>
    </location>
</feature>
<evidence type="ECO:0000256" key="1">
    <source>
        <dbReference type="SAM" id="Coils"/>
    </source>
</evidence>
<keyword evidence="3" id="KW-1185">Reference proteome</keyword>
<accession>A0AAJ7WFK2</accession>
<feature type="coiled-coil region" evidence="1">
    <location>
        <begin position="222"/>
        <end position="249"/>
    </location>
</feature>
<keyword evidence="1" id="KW-0175">Coiled coil</keyword>
<feature type="coiled-coil region" evidence="1">
    <location>
        <begin position="285"/>
        <end position="319"/>
    </location>
</feature>
<dbReference type="Gene3D" id="1.20.58.380">
    <property type="entry name" value="Flagellar protein flit"/>
    <property type="match status" value="1"/>
</dbReference>
<protein>
    <submittedName>
        <fullName evidence="4">Uncharacterized protein LOC113465120</fullName>
    </submittedName>
</protein>
<dbReference type="KEGG" id="ccal:113465120"/>
<organism evidence="3 4">
    <name type="scientific">Ceratina calcarata</name>
    <dbReference type="NCBI Taxonomy" id="156304"/>
    <lineage>
        <taxon>Eukaryota</taxon>
        <taxon>Metazoa</taxon>
        <taxon>Ecdysozoa</taxon>
        <taxon>Arthropoda</taxon>
        <taxon>Hexapoda</taxon>
        <taxon>Insecta</taxon>
        <taxon>Pterygota</taxon>
        <taxon>Neoptera</taxon>
        <taxon>Endopterygota</taxon>
        <taxon>Hymenoptera</taxon>
        <taxon>Apocrita</taxon>
        <taxon>Aculeata</taxon>
        <taxon>Apoidea</taxon>
        <taxon>Anthophila</taxon>
        <taxon>Apidae</taxon>
        <taxon>Ceratina</taxon>
        <taxon>Zadontomerus</taxon>
    </lineage>
</organism>
<name>A0AAJ7WFK2_9HYME</name>
<dbReference type="Proteomes" id="UP000694925">
    <property type="component" value="Unplaced"/>
</dbReference>
<feature type="region of interest" description="Disordered" evidence="2">
    <location>
        <begin position="353"/>
        <end position="400"/>
    </location>
</feature>
<gene>
    <name evidence="4" type="primary">LOC113465120</name>
</gene>
<feature type="coiled-coil region" evidence="1">
    <location>
        <begin position="121"/>
        <end position="176"/>
    </location>
</feature>
<dbReference type="RefSeq" id="XP_026674606.1">
    <property type="nucleotide sequence ID" value="XM_026818805.1"/>
</dbReference>
<sequence>MSCVHYQQSNPPKERSYYDTPYNRYAVPTYSPRIRTAEPFRSGYCAGWRPLEFQGNAETLTTARGDSPYGDTRMQTERMTPTYTNCKAETVKHGDGGVPLEKIQTKMKFLEDSNIVMQTRNQNLITENKALAAQLKEDRNEINRLEKRIALLQEEVASSRLKIEDLVKEAEQSRKRDVSIMEANGTSTTNVVPRADRGVQIWAVCAACERKLESCEKQPPTVTITKSELEVLEKDMQTLRDTIIAREEAWDKAMEREQNYRQQLTRLTTETITARHLSETRYEELKAITNTLTDKESELRSLQKENVNLSKLIAKLYNNCQRGQEGCQRNSLTIDMNEKDQRFIEDVVRRISSGKCKQKPKSRSGCSEKTAHPGIYQHSPREKSAKTIKEQPACAKDPKR</sequence>
<proteinExistence type="predicted"/>
<evidence type="ECO:0000313" key="4">
    <source>
        <dbReference type="RefSeq" id="XP_026674606.1"/>
    </source>
</evidence>
<dbReference type="AlphaFoldDB" id="A0AAJ7WFK2"/>